<reference evidence="1" key="1">
    <citation type="submission" date="2018-07" db="EMBL/GenBank/DDBJ databases">
        <authorList>
            <consortium name="GenomeTrakr network: Whole genome sequencing for foodborne pathogen traceback"/>
        </authorList>
    </citation>
    <scope>NUCLEOTIDE SEQUENCE</scope>
    <source>
        <strain evidence="1">CFSAN008806</strain>
    </source>
</reference>
<dbReference type="InterPro" id="IPR048188">
    <property type="entry name" value="YmfL-like"/>
</dbReference>
<organism evidence="1">
    <name type="scientific">Salmonella enterica</name>
    <name type="common">Salmonella choleraesuis</name>
    <dbReference type="NCBI Taxonomy" id="28901"/>
    <lineage>
        <taxon>Bacteria</taxon>
        <taxon>Pseudomonadati</taxon>
        <taxon>Pseudomonadota</taxon>
        <taxon>Gammaproteobacteria</taxon>
        <taxon>Enterobacterales</taxon>
        <taxon>Enterobacteriaceae</taxon>
        <taxon>Salmonella</taxon>
    </lineage>
</organism>
<proteinExistence type="predicted"/>
<gene>
    <name evidence="1" type="ORF">B6K71_24885</name>
</gene>
<comment type="caution">
    <text evidence="1">The sequence shown here is derived from an EMBL/GenBank/DDBJ whole genome shotgun (WGS) entry which is preliminary data.</text>
</comment>
<protein>
    <recommendedName>
        <fullName evidence="2">DNA-binding protein</fullName>
    </recommendedName>
</protein>
<name>A0A5U6CBL5_SALER</name>
<sequence length="129" mass="14052">MGHEPEWKVEKQPRWLVAAIKKTISSLHGGYEEAAEWLDVTKDALFNRLRTGGDQIFPIGWALVLQRAGGTYHLAHSVARASGGVFVPLADMEEVDNADRVFCAPEKGDARECAAPGAVASNFMEKTNA</sequence>
<dbReference type="AlphaFoldDB" id="A0A5U6CBL5"/>
<dbReference type="EMBL" id="AAGQIJ010000038">
    <property type="protein sequence ID" value="EBQ8456986.1"/>
    <property type="molecule type" value="Genomic_DNA"/>
</dbReference>
<accession>A0A5U6CBL5</accession>
<evidence type="ECO:0008006" key="2">
    <source>
        <dbReference type="Google" id="ProtNLM"/>
    </source>
</evidence>
<dbReference type="NCBIfam" id="NF041471">
    <property type="entry name" value="phage_reg_YmfL"/>
    <property type="match status" value="1"/>
</dbReference>
<evidence type="ECO:0000313" key="1">
    <source>
        <dbReference type="EMBL" id="EBQ8456986.1"/>
    </source>
</evidence>